<keyword evidence="7" id="KW-1185">Reference proteome</keyword>
<dbReference type="GO" id="GO:0009117">
    <property type="term" value="P:nucleotide metabolic process"/>
    <property type="evidence" value="ECO:0007669"/>
    <property type="project" value="TreeGrafter"/>
</dbReference>
<comment type="caution">
    <text evidence="5">The sequence shown here is derived from an EMBL/GenBank/DDBJ whole genome shotgun (WGS) entry which is preliminary data.</text>
</comment>
<dbReference type="PANTHER" id="PTHR46648">
    <property type="entry name" value="HIT FAMILY PROTEIN 1"/>
    <property type="match status" value="1"/>
</dbReference>
<organism evidence="5">
    <name type="scientific">Coralloluteibacterium stylophorae</name>
    <dbReference type="NCBI Taxonomy" id="1776034"/>
    <lineage>
        <taxon>Bacteria</taxon>
        <taxon>Pseudomonadati</taxon>
        <taxon>Pseudomonadota</taxon>
        <taxon>Gammaproteobacteria</taxon>
        <taxon>Lysobacterales</taxon>
        <taxon>Lysobacteraceae</taxon>
        <taxon>Coralloluteibacterium</taxon>
    </lineage>
</organism>
<sequence length="142" mass="14387">MAEAPACVFCAIVAGRAAASIVHRDALCTAFMTIEPLAIGHTLVVPNAHATDLAELPSASAGHLFQVAQRIVAAQRASTLRCEGANLLMCDGAAAGQTVFHVHLHVSPRHAGDGIVMPHAAGPAARAELDAAAAALRSALAT</sequence>
<dbReference type="EMBL" id="JAGQFT010000074">
    <property type="protein sequence ID" value="MBR0562782.1"/>
    <property type="molecule type" value="Genomic_DNA"/>
</dbReference>
<dbReference type="EMBL" id="JAGQFT020000009">
    <property type="protein sequence ID" value="MBS7458198.1"/>
    <property type="molecule type" value="Genomic_DNA"/>
</dbReference>
<dbReference type="PROSITE" id="PS51084">
    <property type="entry name" value="HIT_2"/>
    <property type="match status" value="1"/>
</dbReference>
<feature type="active site" description="Tele-AMP-histidine intermediate" evidence="1">
    <location>
        <position position="103"/>
    </location>
</feature>
<evidence type="ECO:0000256" key="1">
    <source>
        <dbReference type="PIRSR" id="PIRSR601310-1"/>
    </source>
</evidence>
<feature type="short sequence motif" description="Histidine triad motif" evidence="2 3">
    <location>
        <begin position="101"/>
        <end position="105"/>
    </location>
</feature>
<evidence type="ECO:0000259" key="4">
    <source>
        <dbReference type="PROSITE" id="PS51084"/>
    </source>
</evidence>
<dbReference type="RefSeq" id="WP_211926708.1">
    <property type="nucleotide sequence ID" value="NZ_JAGQFT020000009.1"/>
</dbReference>
<dbReference type="Pfam" id="PF01230">
    <property type="entry name" value="HIT"/>
    <property type="match status" value="1"/>
</dbReference>
<proteinExistence type="predicted"/>
<evidence type="ECO:0000313" key="7">
    <source>
        <dbReference type="Proteomes" id="UP000675747"/>
    </source>
</evidence>
<protein>
    <submittedName>
        <fullName evidence="5">HIT family protein</fullName>
    </submittedName>
</protein>
<dbReference type="PRINTS" id="PR00332">
    <property type="entry name" value="HISTRIAD"/>
</dbReference>
<evidence type="ECO:0000313" key="5">
    <source>
        <dbReference type="EMBL" id="MBR0562782.1"/>
    </source>
</evidence>
<reference evidence="6 7" key="1">
    <citation type="journal article" date="2021" name="Microbiol. Resour. Announc.">
        <title>Draft Genome Sequence of Coralloluteibacterium stylophorae LMG 29479T.</title>
        <authorList>
            <person name="Karlyshev A.V."/>
            <person name="Kudryashova E.B."/>
            <person name="Ariskina E.V."/>
            <person name="Conroy A.P."/>
            <person name="Abidueva E.Y."/>
        </authorList>
    </citation>
    <scope>NUCLEOTIDE SEQUENCE [LARGE SCALE GENOMIC DNA]</scope>
    <source>
        <strain evidence="6 7">LMG 29479</strain>
    </source>
</reference>
<reference evidence="5" key="2">
    <citation type="submission" date="2021-04" db="EMBL/GenBank/DDBJ databases">
        <authorList>
            <person name="Karlyshev A.V."/>
        </authorList>
    </citation>
    <scope>NUCLEOTIDE SEQUENCE</scope>
    <source>
        <strain evidence="5">LMG 29479</strain>
    </source>
</reference>
<evidence type="ECO:0000256" key="2">
    <source>
        <dbReference type="PIRSR" id="PIRSR601310-3"/>
    </source>
</evidence>
<dbReference type="AlphaFoldDB" id="A0A8J7VT99"/>
<dbReference type="Gene3D" id="3.30.428.10">
    <property type="entry name" value="HIT-like"/>
    <property type="match status" value="1"/>
</dbReference>
<evidence type="ECO:0000313" key="6">
    <source>
        <dbReference type="EMBL" id="MBS7458198.1"/>
    </source>
</evidence>
<name>A0A8J7VT99_9GAMM</name>
<dbReference type="InterPro" id="IPR036265">
    <property type="entry name" value="HIT-like_sf"/>
</dbReference>
<dbReference type="SUPFAM" id="SSF54197">
    <property type="entry name" value="HIT-like"/>
    <property type="match status" value="1"/>
</dbReference>
<evidence type="ECO:0000256" key="3">
    <source>
        <dbReference type="PROSITE-ProRule" id="PRU00464"/>
    </source>
</evidence>
<gene>
    <name evidence="6" type="ORF">KB893_013740</name>
    <name evidence="5" type="ORF">KB893_09685</name>
</gene>
<accession>A0A8J7VT99</accession>
<dbReference type="Proteomes" id="UP000675747">
    <property type="component" value="Unassembled WGS sequence"/>
</dbReference>
<feature type="domain" description="HIT" evidence="4">
    <location>
        <begin position="8"/>
        <end position="116"/>
    </location>
</feature>
<dbReference type="GO" id="GO:0003824">
    <property type="term" value="F:catalytic activity"/>
    <property type="evidence" value="ECO:0007669"/>
    <property type="project" value="InterPro"/>
</dbReference>
<dbReference type="InterPro" id="IPR001310">
    <property type="entry name" value="Histidine_triad_HIT"/>
</dbReference>
<dbReference type="PANTHER" id="PTHR46648:SF1">
    <property type="entry name" value="ADENOSINE 5'-MONOPHOSPHORAMIDASE HNT1"/>
    <property type="match status" value="1"/>
</dbReference>
<dbReference type="InterPro" id="IPR011146">
    <property type="entry name" value="HIT-like"/>
</dbReference>